<proteinExistence type="predicted"/>
<sequence length="152" mass="16497">MAPGRSPGSGLAALLPARLALWATTAPFRPDPRLPPDLLDAIRVLAVKGWRLRRAGPRNHAVWLAEPELQHRLRAVVLPDGRARLALPEWNALLRHRLQPLLPGLAPADPLALGQAAQRLRSALAPEWLGPGRPLGPFRCAPAPELPVRMDG</sequence>
<dbReference type="RefSeq" id="WP_181318553.1">
    <property type="nucleotide sequence ID" value="NZ_CP090022.1"/>
</dbReference>
<protein>
    <submittedName>
        <fullName evidence="1">Uncharacterized protein</fullName>
    </submittedName>
</protein>
<organism evidence="1 2">
    <name type="scientific">Cereibacter azotoformans</name>
    <dbReference type="NCBI Taxonomy" id="43057"/>
    <lineage>
        <taxon>Bacteria</taxon>
        <taxon>Pseudomonadati</taxon>
        <taxon>Pseudomonadota</taxon>
        <taxon>Alphaproteobacteria</taxon>
        <taxon>Rhodobacterales</taxon>
        <taxon>Paracoccaceae</taxon>
        <taxon>Cereibacter</taxon>
    </lineage>
</organism>
<accession>A0A2T5JTF3</accession>
<dbReference type="Proteomes" id="UP000244060">
    <property type="component" value="Unassembled WGS sequence"/>
</dbReference>
<evidence type="ECO:0000313" key="2">
    <source>
        <dbReference type="Proteomes" id="UP000244060"/>
    </source>
</evidence>
<evidence type="ECO:0000313" key="1">
    <source>
        <dbReference type="EMBL" id="PTR12955.1"/>
    </source>
</evidence>
<reference evidence="1 2" key="1">
    <citation type="submission" date="2018-04" db="EMBL/GenBank/DDBJ databases">
        <title>Genomic Encyclopedia of Type Strains, Phase III (KMG-III): the genomes of soil and plant-associated and newly described type strains.</title>
        <authorList>
            <person name="Whitman W."/>
        </authorList>
    </citation>
    <scope>NUCLEOTIDE SEQUENCE [LARGE SCALE GENOMIC DNA]</scope>
    <source>
        <strain evidence="1 2">KA25</strain>
    </source>
</reference>
<keyword evidence="2" id="KW-1185">Reference proteome</keyword>
<dbReference type="AlphaFoldDB" id="A0A2T5JTF3"/>
<gene>
    <name evidence="1" type="ORF">C8J28_12312</name>
</gene>
<comment type="caution">
    <text evidence="1">The sequence shown here is derived from an EMBL/GenBank/DDBJ whole genome shotgun (WGS) entry which is preliminary data.</text>
</comment>
<name>A0A2T5JTF3_9RHOB</name>
<dbReference type="EMBL" id="QAOT01000023">
    <property type="protein sequence ID" value="PTR12955.1"/>
    <property type="molecule type" value="Genomic_DNA"/>
</dbReference>